<keyword evidence="3" id="KW-1185">Reference proteome</keyword>
<dbReference type="AlphaFoldDB" id="A0A438MGD3"/>
<evidence type="ECO:0000313" key="3">
    <source>
        <dbReference type="Proteomes" id="UP000284824"/>
    </source>
</evidence>
<feature type="domain" description="SAF" evidence="1">
    <location>
        <begin position="39"/>
        <end position="98"/>
    </location>
</feature>
<dbReference type="OrthoDB" id="4808509at2"/>
<dbReference type="CDD" id="cd11614">
    <property type="entry name" value="SAF_CpaB_FlgA_like"/>
    <property type="match status" value="1"/>
</dbReference>
<dbReference type="EMBL" id="SAUN01000001">
    <property type="protein sequence ID" value="RVX44899.1"/>
    <property type="molecule type" value="Genomic_DNA"/>
</dbReference>
<comment type="caution">
    <text evidence="2">The sequence shown here is derived from an EMBL/GenBank/DDBJ whole genome shotgun (WGS) entry which is preliminary data.</text>
</comment>
<dbReference type="Pfam" id="PF08666">
    <property type="entry name" value="SAF"/>
    <property type="match status" value="1"/>
</dbReference>
<gene>
    <name evidence="2" type="ORF">EDD27_7665</name>
</gene>
<sequence length="203" mass="21333">MIQSWLSRYGRRRRLVAATLAAIAVISAYIATRPSPPPTTVLVATRDLPPGPLTPSDLRPVPLNHPPDGAVRTTTAAAGRYLTSPMRRGEPLTDARLLDSYRLPPGMVATPVRISDPAAARLLSPGSRINVLAAWEEAHPARTIAEDVSVITAAAQRQADENSSNSNGTLIVLATTSTQAAELAAAQAHARLSITIIADSGSP</sequence>
<dbReference type="RefSeq" id="WP_127936604.1">
    <property type="nucleotide sequence ID" value="NZ_SAUN01000001.1"/>
</dbReference>
<dbReference type="Proteomes" id="UP000284824">
    <property type="component" value="Unassembled WGS sequence"/>
</dbReference>
<dbReference type="Pfam" id="PF16976">
    <property type="entry name" value="RcpC"/>
    <property type="match status" value="1"/>
</dbReference>
<accession>A0A438MGD3</accession>
<name>A0A438MGD3_9ACTN</name>
<dbReference type="InterPro" id="IPR017592">
    <property type="entry name" value="Pilus_assmbl_Flp-typ_CpaB"/>
</dbReference>
<dbReference type="NCBIfam" id="TIGR03177">
    <property type="entry name" value="pilus_cpaB"/>
    <property type="match status" value="1"/>
</dbReference>
<evidence type="ECO:0000259" key="1">
    <source>
        <dbReference type="SMART" id="SM00858"/>
    </source>
</evidence>
<protein>
    <submittedName>
        <fullName evidence="2">Flp pilus assembly protein CpaB</fullName>
    </submittedName>
</protein>
<dbReference type="InterPro" id="IPR031571">
    <property type="entry name" value="RcpC_dom"/>
</dbReference>
<proteinExistence type="predicted"/>
<reference evidence="2 3" key="1">
    <citation type="submission" date="2019-01" db="EMBL/GenBank/DDBJ databases">
        <title>Sequencing the genomes of 1000 actinobacteria strains.</title>
        <authorList>
            <person name="Klenk H.-P."/>
        </authorList>
    </citation>
    <scope>NUCLEOTIDE SEQUENCE [LARGE SCALE GENOMIC DNA]</scope>
    <source>
        <strain evidence="2 3">DSM 43925</strain>
    </source>
</reference>
<dbReference type="SMART" id="SM00858">
    <property type="entry name" value="SAF"/>
    <property type="match status" value="1"/>
</dbReference>
<dbReference type="InterPro" id="IPR013974">
    <property type="entry name" value="SAF"/>
</dbReference>
<organism evidence="2 3">
    <name type="scientific">Nonomuraea polychroma</name>
    <dbReference type="NCBI Taxonomy" id="46176"/>
    <lineage>
        <taxon>Bacteria</taxon>
        <taxon>Bacillati</taxon>
        <taxon>Actinomycetota</taxon>
        <taxon>Actinomycetes</taxon>
        <taxon>Streptosporangiales</taxon>
        <taxon>Streptosporangiaceae</taxon>
        <taxon>Nonomuraea</taxon>
    </lineage>
</organism>
<evidence type="ECO:0000313" key="2">
    <source>
        <dbReference type="EMBL" id="RVX44899.1"/>
    </source>
</evidence>